<dbReference type="AlphaFoldDB" id="L2GT33"/>
<dbReference type="OrthoDB" id="995477at2759"/>
<dbReference type="Gene3D" id="3.30.505.10">
    <property type="entry name" value="SH2 domain"/>
    <property type="match status" value="1"/>
</dbReference>
<dbReference type="OMA" id="GWAEEGW"/>
<dbReference type="RefSeq" id="XP_008075082.1">
    <property type="nucleotide sequence ID" value="XM_008076891.1"/>
</dbReference>
<dbReference type="STRING" id="948595.L2GT33"/>
<dbReference type="GeneID" id="19879937"/>
<dbReference type="EMBL" id="GL877445">
    <property type="protein sequence ID" value="ELA46433.1"/>
    <property type="molecule type" value="Genomic_DNA"/>
</dbReference>
<reference evidence="2" key="1">
    <citation type="submission" date="2011-03" db="EMBL/GenBank/DDBJ databases">
        <title>The genome sequence of Vavraia culicis strain floridensis.</title>
        <authorList>
            <consortium name="The Broad Institute Genome Sequencing Platform"/>
            <person name="Cuomo C."/>
            <person name="Becnel J."/>
            <person name="Sanscrainte N."/>
            <person name="Young S.K."/>
            <person name="Zeng Q."/>
            <person name="Gargeya S."/>
            <person name="Fitzgerald M."/>
            <person name="Haas B."/>
            <person name="Abouelleil A."/>
            <person name="Alvarado L."/>
            <person name="Arachchi H.M."/>
            <person name="Berlin A."/>
            <person name="Chapman S.B."/>
            <person name="Gearin G."/>
            <person name="Goldberg J."/>
            <person name="Griggs A."/>
            <person name="Gujja S."/>
            <person name="Hansen M."/>
            <person name="Heiman D."/>
            <person name="Howarth C."/>
            <person name="Larimer J."/>
            <person name="Lui A."/>
            <person name="MacDonald P.J.P."/>
            <person name="McCowen C."/>
            <person name="Montmayeur A."/>
            <person name="Murphy C."/>
            <person name="Neiman D."/>
            <person name="Pearson M."/>
            <person name="Priest M."/>
            <person name="Roberts A."/>
            <person name="Saif S."/>
            <person name="Shea T."/>
            <person name="Sisk P."/>
            <person name="Stolte C."/>
            <person name="Sykes S."/>
            <person name="Wortman J."/>
            <person name="Nusbaum C."/>
            <person name="Birren B."/>
        </authorList>
    </citation>
    <scope>NUCLEOTIDE SEQUENCE [LARGE SCALE GENOMIC DNA]</scope>
    <source>
        <strain evidence="2">floridensis</strain>
    </source>
</reference>
<evidence type="ECO:0000313" key="2">
    <source>
        <dbReference type="Proteomes" id="UP000011081"/>
    </source>
</evidence>
<evidence type="ECO:0000313" key="1">
    <source>
        <dbReference type="EMBL" id="ELA46433.1"/>
    </source>
</evidence>
<dbReference type="SUPFAM" id="SSF55550">
    <property type="entry name" value="SH2 domain"/>
    <property type="match status" value="1"/>
</dbReference>
<accession>L2GT33</accession>
<dbReference type="InterPro" id="IPR036860">
    <property type="entry name" value="SH2_dom_sf"/>
</dbReference>
<sequence>MNASSEEEEIYKRVRTAKKHDDLDNLFEEKSETPSNVYDEAEPANLEEIFGTGHEYDYIYEVEEKEERAVEDKHEKAYVAYSDVLRYAKNNGIHNTEIIKKLYDGYDVNFIALHCINTFEGESGEKMSIYDIYRTKRVIDNFTAFYRLKQMVQGVFSNRIWTVDGIRQLLMYEKYEDACLKGVLRTDDFAENLFFEDKVSVPEADEEDSDALNDLLREHSAEKDAKDFSAAKDSVFARCDREENTVDERRHVQLADKEPINTSGRAVLREKIRNYVLKMSKHPYLSTYAKKYFDSSTLRNKLYYYFGVSTDGEPTRNDRLRKMIINQVVALMDDSKEEARERSHPTFTAILDVILNTGVRRPTENDTYLCMTEDKGHAKIVVMNFLGNMIKKLSVRNTEEKIKGVIRDVRPKYIFITGCKTVLRFFYSSVIEWTGKLKEVEGIGSRVMYADPFYPVYSRVRSTDGGKGGNENDQNGKCIERAGSYGLDKDVAAVGTPLNGQDSVEDVFSLLLHVGRRCLYPEIELMHMVGKKTLPYFVKDRSLGSFSAARRALTLGFGIVGIDLNYLVKCDRARIISKFVPFFNTDVMRSLVELGFVSRLEILRENLCKSVEMETYDETFICFNKIENEVLLNNVCTYLRVYHDTFNITDRFDRLDELLVHPVNYRCARLICAAAMGRDEVDEDNNNNFVIALLNDKGAPGELNMKKLRQEKDSFDVLNVMMYERREFKGLCDSKVFEMLVGEYDDHGVYVGSVIKVCDRYLIVRVCDNWCVAVRRDGGCYANPGDDQTVVAREYFENDEVKVRIKEKNILGLSFRGEIANETQFFLQNHPLYVNCTARAAESILRQRRQLLLLRKSGTKPYGVITLQITDEIFVHYKIEKDNGGVIFNNRQYENVDHVIYCYFREMVKLLTEIKNDRDYGEIMRFSKKRPGYLEIGDECVCVGSVLRRGGEMFGSVGELKERLGVRS</sequence>
<gene>
    <name evidence="1" type="ORF">VCUG_02069</name>
</gene>
<proteinExistence type="predicted"/>
<keyword evidence="2" id="KW-1185">Reference proteome</keyword>
<dbReference type="InParanoid" id="L2GT33"/>
<dbReference type="HOGENOM" id="CLU_328190_0_0_1"/>
<organism evidence="1 2">
    <name type="scientific">Vavraia culicis (isolate floridensis)</name>
    <name type="common">Microsporidian parasite</name>
    <dbReference type="NCBI Taxonomy" id="948595"/>
    <lineage>
        <taxon>Eukaryota</taxon>
        <taxon>Fungi</taxon>
        <taxon>Fungi incertae sedis</taxon>
        <taxon>Microsporidia</taxon>
        <taxon>Pleistophoridae</taxon>
        <taxon>Vavraia</taxon>
    </lineage>
</organism>
<name>L2GT33_VAVCU</name>
<dbReference type="Proteomes" id="UP000011081">
    <property type="component" value="Unassembled WGS sequence"/>
</dbReference>
<dbReference type="VEuPathDB" id="MicrosporidiaDB:VCUG_02069"/>
<protein>
    <submittedName>
        <fullName evidence="1">Uncharacterized protein</fullName>
    </submittedName>
</protein>